<feature type="domain" description="Tyrosine specific protein phosphatases" evidence="2">
    <location>
        <begin position="140"/>
        <end position="175"/>
    </location>
</feature>
<dbReference type="SUPFAM" id="SSF52799">
    <property type="entry name" value="(Phosphotyrosine protein) phosphatases II"/>
    <property type="match status" value="1"/>
</dbReference>
<organism evidence="3 4">
    <name type="scientific">Paraconexibacter algicola</name>
    <dbReference type="NCBI Taxonomy" id="2133960"/>
    <lineage>
        <taxon>Bacteria</taxon>
        <taxon>Bacillati</taxon>
        <taxon>Actinomycetota</taxon>
        <taxon>Thermoleophilia</taxon>
        <taxon>Solirubrobacterales</taxon>
        <taxon>Paraconexibacteraceae</taxon>
        <taxon>Paraconexibacter</taxon>
    </lineage>
</organism>
<keyword evidence="4" id="KW-1185">Reference proteome</keyword>
<evidence type="ECO:0000313" key="4">
    <source>
        <dbReference type="Proteomes" id="UP000240739"/>
    </source>
</evidence>
<dbReference type="OrthoDB" id="1188001at2"/>
<dbReference type="Pfam" id="PF13350">
    <property type="entry name" value="Y_phosphatase3"/>
    <property type="match status" value="1"/>
</dbReference>
<gene>
    <name evidence="3" type="ORF">C7Y72_01245</name>
</gene>
<comment type="similarity">
    <text evidence="1">Belongs to the protein-tyrosine phosphatase family.</text>
</comment>
<dbReference type="PANTHER" id="PTHR31126">
    <property type="entry name" value="TYROSINE-PROTEIN PHOSPHATASE"/>
    <property type="match status" value="1"/>
</dbReference>
<dbReference type="Gene3D" id="3.90.190.10">
    <property type="entry name" value="Protein tyrosine phosphatase superfamily"/>
    <property type="match status" value="1"/>
</dbReference>
<dbReference type="InterPro" id="IPR000387">
    <property type="entry name" value="Tyr_Pase_dom"/>
</dbReference>
<dbReference type="RefSeq" id="WP_107566806.1">
    <property type="nucleotide sequence ID" value="NZ_PYYB01000001.1"/>
</dbReference>
<proteinExistence type="inferred from homology"/>
<dbReference type="PROSITE" id="PS50056">
    <property type="entry name" value="TYR_PHOSPHATASE_2"/>
    <property type="match status" value="1"/>
</dbReference>
<dbReference type="InterPro" id="IPR016130">
    <property type="entry name" value="Tyr_Pase_AS"/>
</dbReference>
<evidence type="ECO:0000256" key="1">
    <source>
        <dbReference type="ARBA" id="ARBA00009580"/>
    </source>
</evidence>
<dbReference type="InterPro" id="IPR026893">
    <property type="entry name" value="Tyr/Ser_Pase_IphP-type"/>
</dbReference>
<dbReference type="EMBL" id="PYYB01000001">
    <property type="protein sequence ID" value="PTL58368.1"/>
    <property type="molecule type" value="Genomic_DNA"/>
</dbReference>
<evidence type="ECO:0000259" key="2">
    <source>
        <dbReference type="PROSITE" id="PS50056"/>
    </source>
</evidence>
<evidence type="ECO:0000313" key="3">
    <source>
        <dbReference type="EMBL" id="PTL58368.1"/>
    </source>
</evidence>
<dbReference type="PANTHER" id="PTHR31126:SF1">
    <property type="entry name" value="TYROSINE SPECIFIC PROTEIN PHOSPHATASES DOMAIN-CONTAINING PROTEIN"/>
    <property type="match status" value="1"/>
</dbReference>
<dbReference type="AlphaFoldDB" id="A0A2T4UGM6"/>
<comment type="caution">
    <text evidence="3">The sequence shown here is derived from an EMBL/GenBank/DDBJ whole genome shotgun (WGS) entry which is preliminary data.</text>
</comment>
<dbReference type="InterPro" id="IPR029021">
    <property type="entry name" value="Prot-tyrosine_phosphatase-like"/>
</dbReference>
<protein>
    <submittedName>
        <fullName evidence="3">Protein-tyrosine-phosphatase</fullName>
    </submittedName>
</protein>
<accession>A0A2T4UGM6</accession>
<dbReference type="PROSITE" id="PS00383">
    <property type="entry name" value="TYR_PHOSPHATASE_1"/>
    <property type="match status" value="1"/>
</dbReference>
<sequence length="267" mass="28827">MPDTAPPTTPIDLDGTVNARDVGGIPLADGSGVIAPGVLLRADNLQDLTERDIATLVEELGLRLVVDLRTGYELRSEGPGPLERDERVRIEHRSLYPETGGGTDLDLQTVLPWGDGVGADLPQETPTVRAYLGYTRRRPDSIVEALRAMAHTEGATLVHCAAGKDRTGTVVAIALAAAGADRDAIVADYLATAQNIEAIVQRLAETNTYGAEMRKHDPSSHAPVPGTMERVLELLEAEHGSVEAWLLSEGLRPEELERLRARLRRQD</sequence>
<dbReference type="GO" id="GO:0004721">
    <property type="term" value="F:phosphoprotein phosphatase activity"/>
    <property type="evidence" value="ECO:0007669"/>
    <property type="project" value="InterPro"/>
</dbReference>
<reference evidence="3 4" key="1">
    <citation type="submission" date="2018-03" db="EMBL/GenBank/DDBJ databases">
        <title>Aquarubrobacter algicola gen. nov., sp. nov., a novel actinobacterium isolated from shallow eutrophic lake during the end of cyanobacterial harmful algal blooms.</title>
        <authorList>
            <person name="Chun S.J."/>
        </authorList>
    </citation>
    <scope>NUCLEOTIDE SEQUENCE [LARGE SCALE GENOMIC DNA]</scope>
    <source>
        <strain evidence="3 4">Seoho-28</strain>
    </source>
</reference>
<name>A0A2T4UGM6_9ACTN</name>
<dbReference type="Proteomes" id="UP000240739">
    <property type="component" value="Unassembled WGS sequence"/>
</dbReference>